<dbReference type="GO" id="GO:0005886">
    <property type="term" value="C:plasma membrane"/>
    <property type="evidence" value="ECO:0007669"/>
    <property type="project" value="TreeGrafter"/>
</dbReference>
<dbReference type="Proteomes" id="UP000696280">
    <property type="component" value="Unassembled WGS sequence"/>
</dbReference>
<dbReference type="SUPFAM" id="SSF55486">
    <property type="entry name" value="Metalloproteases ('zincins'), catalytic domain"/>
    <property type="match status" value="1"/>
</dbReference>
<protein>
    <recommendedName>
        <fullName evidence="1">Peptidase M13 N-terminal domain-containing protein</fullName>
    </recommendedName>
</protein>
<dbReference type="InterPro" id="IPR000718">
    <property type="entry name" value="Peptidase_M13"/>
</dbReference>
<dbReference type="OrthoDB" id="6475849at2759"/>
<dbReference type="InterPro" id="IPR024079">
    <property type="entry name" value="MetalloPept_cat_dom_sf"/>
</dbReference>
<evidence type="ECO:0000313" key="2">
    <source>
        <dbReference type="EMBL" id="CAG8955460.1"/>
    </source>
</evidence>
<dbReference type="PANTHER" id="PTHR11733:SF167">
    <property type="entry name" value="FI17812P1-RELATED"/>
    <property type="match status" value="1"/>
</dbReference>
<dbReference type="GO" id="GO:0004222">
    <property type="term" value="F:metalloendopeptidase activity"/>
    <property type="evidence" value="ECO:0007669"/>
    <property type="project" value="InterPro"/>
</dbReference>
<name>A0A9N9PTQ6_9HELO</name>
<dbReference type="AlphaFoldDB" id="A0A9N9PTQ6"/>
<dbReference type="InterPro" id="IPR042089">
    <property type="entry name" value="Peptidase_M13_dom_2"/>
</dbReference>
<organism evidence="2 3">
    <name type="scientific">Hymenoscyphus fraxineus</name>
    <dbReference type="NCBI Taxonomy" id="746836"/>
    <lineage>
        <taxon>Eukaryota</taxon>
        <taxon>Fungi</taxon>
        <taxon>Dikarya</taxon>
        <taxon>Ascomycota</taxon>
        <taxon>Pezizomycotina</taxon>
        <taxon>Leotiomycetes</taxon>
        <taxon>Helotiales</taxon>
        <taxon>Helotiaceae</taxon>
        <taxon>Hymenoscyphus</taxon>
    </lineage>
</organism>
<evidence type="ECO:0000259" key="1">
    <source>
        <dbReference type="Pfam" id="PF05649"/>
    </source>
</evidence>
<dbReference type="Gene3D" id="3.40.390.10">
    <property type="entry name" value="Collagenase (Catalytic Domain)"/>
    <property type="match status" value="1"/>
</dbReference>
<accession>A0A9N9PTQ6</accession>
<evidence type="ECO:0000313" key="3">
    <source>
        <dbReference type="Proteomes" id="UP000696280"/>
    </source>
</evidence>
<feature type="domain" description="Peptidase M13 N-terminal" evidence="1">
    <location>
        <begin position="47"/>
        <end position="374"/>
    </location>
</feature>
<dbReference type="Pfam" id="PF05649">
    <property type="entry name" value="Peptidase_M13_N"/>
    <property type="match status" value="1"/>
</dbReference>
<dbReference type="PANTHER" id="PTHR11733">
    <property type="entry name" value="ZINC METALLOPROTEASE FAMILY M13 NEPRILYSIN-RELATED"/>
    <property type="match status" value="1"/>
</dbReference>
<comment type="caution">
    <text evidence="2">The sequence shown here is derived from an EMBL/GenBank/DDBJ whole genome shotgun (WGS) entry which is preliminary data.</text>
</comment>
<gene>
    <name evidence="2" type="ORF">HYFRA_00010326</name>
</gene>
<dbReference type="PROSITE" id="PS51885">
    <property type="entry name" value="NEPRILYSIN"/>
    <property type="match status" value="1"/>
</dbReference>
<reference evidence="2" key="1">
    <citation type="submission" date="2021-07" db="EMBL/GenBank/DDBJ databases">
        <authorList>
            <person name="Durling M."/>
        </authorList>
    </citation>
    <scope>NUCLEOTIDE SEQUENCE</scope>
</reference>
<dbReference type="GO" id="GO:0016485">
    <property type="term" value="P:protein processing"/>
    <property type="evidence" value="ECO:0007669"/>
    <property type="project" value="TreeGrafter"/>
</dbReference>
<dbReference type="Gene3D" id="1.10.1380.10">
    <property type="entry name" value="Neutral endopeptidase , domain2"/>
    <property type="match status" value="1"/>
</dbReference>
<dbReference type="EMBL" id="CAJVRL010000063">
    <property type="protein sequence ID" value="CAG8955460.1"/>
    <property type="molecule type" value="Genomic_DNA"/>
</dbReference>
<proteinExistence type="predicted"/>
<sequence>MVSGLLAGVMILHPSQPEVAICSTAECRHIAEELKRTLSSNHEHIDPCNDFRNFTCARWDIHDLRENQVDLQVGTLMAEDVDEILRRLLETPEDSYEASSDSQNYEKLKHAYSACMDEGTLRSVGAEPLRQVLGQVKKLFTVEEGAIPSNFQPGRARVALESKQLSKVLTFLAEIEVSAFVSLSVQVNERDSGSMTIYIDLPKHPGLPTKQYYIDFDIVEKYTEAISHVFQGLKLIINDGSSLDWSTVSNSSKNLVDLEMQLAAAYPSRRERSNISKYYNSLTLQAADALMPQISIKDLVLTLSPDYVPEYVIVKFPRYLETLSLILDRTDKVTIENYVLWKVIQSYNQYVEDDAVTPLKRFNRWLKGQDPDRYKAR</sequence>
<dbReference type="InterPro" id="IPR008753">
    <property type="entry name" value="Peptidase_M13_N"/>
</dbReference>
<keyword evidence="3" id="KW-1185">Reference proteome</keyword>